<dbReference type="InterPro" id="IPR003591">
    <property type="entry name" value="Leu-rich_rpt_typical-subtyp"/>
</dbReference>
<feature type="binding site" evidence="15">
    <location>
        <position position="784"/>
    </location>
    <ligand>
        <name>ATP</name>
        <dbReference type="ChEBI" id="CHEBI:30616"/>
    </ligand>
</feature>
<evidence type="ECO:0000256" key="12">
    <source>
        <dbReference type="ARBA" id="ARBA00023136"/>
    </source>
</evidence>
<dbReference type="PROSITE" id="PS00108">
    <property type="entry name" value="PROTEIN_KINASE_ST"/>
    <property type="match status" value="1"/>
</dbReference>
<dbReference type="FunFam" id="3.80.10.10:FF:000129">
    <property type="entry name" value="Leucine-rich repeat receptor-like kinase"/>
    <property type="match status" value="1"/>
</dbReference>
<evidence type="ECO:0000256" key="10">
    <source>
        <dbReference type="ARBA" id="ARBA00022840"/>
    </source>
</evidence>
<dbReference type="GO" id="GO:0005524">
    <property type="term" value="F:ATP binding"/>
    <property type="evidence" value="ECO:0007669"/>
    <property type="project" value="UniProtKB-UniRule"/>
</dbReference>
<dbReference type="SMART" id="SM00220">
    <property type="entry name" value="S_TKc"/>
    <property type="match status" value="1"/>
</dbReference>
<dbReference type="Gene3D" id="3.30.200.20">
    <property type="entry name" value="Phosphorylase Kinase, domain 1"/>
    <property type="match status" value="1"/>
</dbReference>
<dbReference type="SUPFAM" id="SSF52058">
    <property type="entry name" value="L domain-like"/>
    <property type="match status" value="1"/>
</dbReference>
<keyword evidence="19" id="KW-1185">Reference proteome</keyword>
<keyword evidence="9" id="KW-0418">Kinase</keyword>
<dbReference type="FunFam" id="3.80.10.10:FF:000041">
    <property type="entry name" value="LRR receptor-like serine/threonine-protein kinase ERECTA"/>
    <property type="match status" value="1"/>
</dbReference>
<dbReference type="Proteomes" id="UP000236630">
    <property type="component" value="Unassembled WGS sequence"/>
</dbReference>
<dbReference type="FunFam" id="3.30.200.20:FF:000661">
    <property type="entry name" value="Serine-threonine protein kinase plant-type"/>
    <property type="match status" value="1"/>
</dbReference>
<comment type="subcellular location">
    <subcellularLocation>
        <location evidence="1">Membrane</location>
        <topology evidence="1">Single-pass type I membrane protein</topology>
    </subcellularLocation>
</comment>
<dbReference type="InterPro" id="IPR032675">
    <property type="entry name" value="LRR_dom_sf"/>
</dbReference>
<evidence type="ECO:0000256" key="4">
    <source>
        <dbReference type="ARBA" id="ARBA00022679"/>
    </source>
</evidence>
<dbReference type="PROSITE" id="PS51257">
    <property type="entry name" value="PROKAR_LIPOPROTEIN"/>
    <property type="match status" value="1"/>
</dbReference>
<keyword evidence="13" id="KW-0675">Receptor</keyword>
<keyword evidence="10 15" id="KW-0067">ATP-binding</keyword>
<dbReference type="EMBL" id="BDQV01000046">
    <property type="protein sequence ID" value="GAY48609.1"/>
    <property type="molecule type" value="Genomic_DNA"/>
</dbReference>
<evidence type="ECO:0000256" key="16">
    <source>
        <dbReference type="SAM" id="Phobius"/>
    </source>
</evidence>
<keyword evidence="7" id="KW-0677">Repeat</keyword>
<dbReference type="PRINTS" id="PR00019">
    <property type="entry name" value="LEURICHRPT"/>
</dbReference>
<evidence type="ECO:0000256" key="5">
    <source>
        <dbReference type="ARBA" id="ARBA00022692"/>
    </source>
</evidence>
<feature type="transmembrane region" description="Helical" evidence="16">
    <location>
        <begin position="694"/>
        <end position="720"/>
    </location>
</feature>
<evidence type="ECO:0000256" key="14">
    <source>
        <dbReference type="ARBA" id="ARBA00023180"/>
    </source>
</evidence>
<evidence type="ECO:0000259" key="17">
    <source>
        <dbReference type="PROSITE" id="PS50011"/>
    </source>
</evidence>
<feature type="domain" description="Protein kinase" evidence="17">
    <location>
        <begin position="756"/>
        <end position="1020"/>
    </location>
</feature>
<evidence type="ECO:0000256" key="1">
    <source>
        <dbReference type="ARBA" id="ARBA00004479"/>
    </source>
</evidence>
<keyword evidence="6" id="KW-0732">Signal</keyword>
<dbReference type="GO" id="GO:0004672">
    <property type="term" value="F:protein kinase activity"/>
    <property type="evidence" value="ECO:0007669"/>
    <property type="project" value="InterPro"/>
</dbReference>
<evidence type="ECO:0000256" key="11">
    <source>
        <dbReference type="ARBA" id="ARBA00022989"/>
    </source>
</evidence>
<evidence type="ECO:0000256" key="15">
    <source>
        <dbReference type="PROSITE-ProRule" id="PRU10141"/>
    </source>
</evidence>
<dbReference type="Gene3D" id="3.80.10.10">
    <property type="entry name" value="Ribonuclease Inhibitor"/>
    <property type="match status" value="5"/>
</dbReference>
<dbReference type="Pfam" id="PF00560">
    <property type="entry name" value="LRR_1"/>
    <property type="match status" value="7"/>
</dbReference>
<evidence type="ECO:0000256" key="6">
    <source>
        <dbReference type="ARBA" id="ARBA00022729"/>
    </source>
</evidence>
<protein>
    <recommendedName>
        <fullName evidence="17">Protein kinase domain-containing protein</fullName>
    </recommendedName>
</protein>
<evidence type="ECO:0000313" key="18">
    <source>
        <dbReference type="EMBL" id="GAY48609.1"/>
    </source>
</evidence>
<keyword evidence="5 16" id="KW-0812">Transmembrane</keyword>
<dbReference type="SUPFAM" id="SSF56112">
    <property type="entry name" value="Protein kinase-like (PK-like)"/>
    <property type="match status" value="1"/>
</dbReference>
<evidence type="ECO:0000256" key="3">
    <source>
        <dbReference type="ARBA" id="ARBA00022614"/>
    </source>
</evidence>
<dbReference type="PROSITE" id="PS00107">
    <property type="entry name" value="PROTEIN_KINASE_ATP"/>
    <property type="match status" value="1"/>
</dbReference>
<gene>
    <name evidence="18" type="ORF">CUMW_113020</name>
</gene>
<evidence type="ECO:0000256" key="7">
    <source>
        <dbReference type="ARBA" id="ARBA00022737"/>
    </source>
</evidence>
<evidence type="ECO:0000256" key="2">
    <source>
        <dbReference type="ARBA" id="ARBA00009592"/>
    </source>
</evidence>
<dbReference type="PROSITE" id="PS50011">
    <property type="entry name" value="PROTEIN_KINASE_DOM"/>
    <property type="match status" value="1"/>
</dbReference>
<dbReference type="SUPFAM" id="SSF52047">
    <property type="entry name" value="RNI-like"/>
    <property type="match status" value="1"/>
</dbReference>
<evidence type="ECO:0000313" key="19">
    <source>
        <dbReference type="Proteomes" id="UP000236630"/>
    </source>
</evidence>
<dbReference type="InterPro" id="IPR051809">
    <property type="entry name" value="Plant_receptor-like_S/T_kinase"/>
</dbReference>
<keyword evidence="12 16" id="KW-0472">Membrane</keyword>
<keyword evidence="3" id="KW-0433">Leucine-rich repeat</keyword>
<keyword evidence="8 15" id="KW-0547">Nucleotide-binding</keyword>
<dbReference type="Pfam" id="PF13855">
    <property type="entry name" value="LRR_8"/>
    <property type="match status" value="1"/>
</dbReference>
<evidence type="ECO:0000256" key="13">
    <source>
        <dbReference type="ARBA" id="ARBA00023170"/>
    </source>
</evidence>
<organism evidence="18 19">
    <name type="scientific">Citrus unshiu</name>
    <name type="common">Satsuma mandarin</name>
    <name type="synonym">Citrus nobilis var. unshiu</name>
    <dbReference type="NCBI Taxonomy" id="55188"/>
    <lineage>
        <taxon>Eukaryota</taxon>
        <taxon>Viridiplantae</taxon>
        <taxon>Streptophyta</taxon>
        <taxon>Embryophyta</taxon>
        <taxon>Tracheophyta</taxon>
        <taxon>Spermatophyta</taxon>
        <taxon>Magnoliopsida</taxon>
        <taxon>eudicotyledons</taxon>
        <taxon>Gunneridae</taxon>
        <taxon>Pentapetalae</taxon>
        <taxon>rosids</taxon>
        <taxon>malvids</taxon>
        <taxon>Sapindales</taxon>
        <taxon>Rutaceae</taxon>
        <taxon>Aurantioideae</taxon>
        <taxon>Citrus</taxon>
    </lineage>
</organism>
<dbReference type="InterPro" id="IPR011009">
    <property type="entry name" value="Kinase-like_dom_sf"/>
</dbReference>
<keyword evidence="4" id="KW-0808">Transferase</keyword>
<reference evidence="18 19" key="1">
    <citation type="journal article" date="2017" name="Front. Genet.">
        <title>Draft sequencing of the heterozygous diploid genome of Satsuma (Citrus unshiu Marc.) using a hybrid assembly approach.</title>
        <authorList>
            <person name="Shimizu T."/>
            <person name="Tanizawa Y."/>
            <person name="Mochizuki T."/>
            <person name="Nagasaki H."/>
            <person name="Yoshioka T."/>
            <person name="Toyoda A."/>
            <person name="Fujiyama A."/>
            <person name="Kaminuma E."/>
            <person name="Nakamura Y."/>
        </authorList>
    </citation>
    <scope>NUCLEOTIDE SEQUENCE [LARGE SCALE GENOMIC DNA]</scope>
    <source>
        <strain evidence="19">cv. Miyagawa wase</strain>
    </source>
</reference>
<dbReference type="SMART" id="SM00369">
    <property type="entry name" value="LRR_TYP"/>
    <property type="match status" value="11"/>
</dbReference>
<dbReference type="Pfam" id="PF00069">
    <property type="entry name" value="Pkinase"/>
    <property type="match status" value="1"/>
</dbReference>
<comment type="caution">
    <text evidence="18">The sequence shown here is derived from an EMBL/GenBank/DDBJ whole genome shotgun (WGS) entry which is preliminary data.</text>
</comment>
<name>A0A2H5P8C5_CITUN</name>
<dbReference type="InterPro" id="IPR001611">
    <property type="entry name" value="Leu-rich_rpt"/>
</dbReference>
<dbReference type="GO" id="GO:0016020">
    <property type="term" value="C:membrane"/>
    <property type="evidence" value="ECO:0007669"/>
    <property type="project" value="UniProtKB-SubCell"/>
</dbReference>
<dbReference type="InterPro" id="IPR008271">
    <property type="entry name" value="Ser/Thr_kinase_AS"/>
</dbReference>
<dbReference type="InterPro" id="IPR000719">
    <property type="entry name" value="Prot_kinase_dom"/>
</dbReference>
<keyword evidence="14" id="KW-0325">Glycoprotein</keyword>
<keyword evidence="11 16" id="KW-1133">Transmembrane helix</keyword>
<dbReference type="Gene3D" id="1.10.510.10">
    <property type="entry name" value="Transferase(Phosphotransferase) domain 1"/>
    <property type="match status" value="2"/>
</dbReference>
<dbReference type="PANTHER" id="PTHR27008:SF585">
    <property type="entry name" value="PROTEIN KINASE DOMAIN-CONTAINING PROTEIN"/>
    <property type="match status" value="1"/>
</dbReference>
<accession>A0A2H5P8C5</accession>
<dbReference type="FunFam" id="3.80.10.10:FF:000095">
    <property type="entry name" value="LRR receptor-like serine/threonine-protein kinase GSO1"/>
    <property type="match status" value="1"/>
</dbReference>
<dbReference type="PANTHER" id="PTHR27008">
    <property type="entry name" value="OS04G0122200 PROTEIN"/>
    <property type="match status" value="1"/>
</dbReference>
<sequence>MKDPQSVLVNNWSITYPVCSWIGISCGAGRHRVTALNLSTMGLQGTIPPHLGNLSFLVYLNISHNKFHGHLPNELGQLRRLRFFSVTNNTLSGSFPPWIGTLIVESLSQQLQRSHPRFTLQLSSWTWGTTYCGNIPSKIGELSNLNKLLVENTYLSGSIPWSLYNISSLERIDLSSNSLSGTLPNDMCIRLPKLETLYLGASQFFGHIPSSLSECTRLQILWLSDNQFTGRLPENIGNLSKLMVLGLGKNNLQVLGQRQYGRRILAYANGNIDLLWLWKFWYKLVILNLGAGIDDNNIVTLEFYGNDVGVVQYSSRNFKDHFAYKVISATGGLYQEIGNLQSLENLDLGPNNLSGSIPPTIFNISTISLINLFNNQLSGHLPSTIGHSLPNLELFSLAKNKLTGTIPNSITNASKLTILDLSFNSFSGLIPNTFGNLRFLHMLNLANNNLTIESSTGGWSFLSSLSNCRDLTSLAFASNPLHGLLPSSIGNFSASLQNFFAYNCKLKGSIPQELEIYLFGHIPQCLASLISLRALNLDFNKLTSSIPSSFWSLDSLLFDIQNLKFLIELDLSRNQLSGDIPMTIGGLKDLATLSLAANKFHGPIPKSFGSLISLESLDLSSNNLYGEIPKSLEALLYLKQLNVSQNRLEGEIPVEGPFRNFSTESFSWNYALCGPSRFQVPPCKEENNKRSKKVALLVLNYILPPIISIMLLLIAIIVYVRCQNRSTKKSDEEDLLPLVTWRRISYLDIQRATDEFDECNLLGIGSFGSVYKGTLSDGTNVAIKIFNLQLERTFVSFNSECEVLRNVRHRNLIKILSGCSNLDFKALVLEFMPNGSLEKWLYSHNYFLDILERLNIMTDVGLALEYLHHGHALAPIIHCDLKPSNILLDENIVTHVSDFGISKLLGEGDDSLIQDNGYHWLYGTGYGILLLETFSRKKPTNDLFTREMSLKHWVNQSLPHKLAEVVDSNLVRQEHSFSAKMDCLLSIMNLALDCCMESPDERIHMTNAAAKLRKIKVQFLDDVAKTN</sequence>
<dbReference type="AlphaFoldDB" id="A0A2H5P8C5"/>
<proteinExistence type="inferred from homology"/>
<comment type="similarity">
    <text evidence="2">Belongs to the RLP family.</text>
</comment>
<evidence type="ECO:0000256" key="8">
    <source>
        <dbReference type="ARBA" id="ARBA00022741"/>
    </source>
</evidence>
<evidence type="ECO:0000256" key="9">
    <source>
        <dbReference type="ARBA" id="ARBA00022777"/>
    </source>
</evidence>
<dbReference type="InterPro" id="IPR017441">
    <property type="entry name" value="Protein_kinase_ATP_BS"/>
</dbReference>